<name>A0A084VD07_ANOSI</name>
<dbReference type="EnsemblMetazoa" id="ASIC002793-RA">
    <property type="protein sequence ID" value="ASIC002793-PA"/>
    <property type="gene ID" value="ASIC002793"/>
</dbReference>
<gene>
    <name evidence="1" type="ORF">ZHAS_00002793</name>
</gene>
<keyword evidence="3" id="KW-1185">Reference proteome</keyword>
<reference evidence="1 3" key="1">
    <citation type="journal article" date="2014" name="BMC Genomics">
        <title>Genome sequence of Anopheles sinensis provides insight into genetics basis of mosquito competence for malaria parasites.</title>
        <authorList>
            <person name="Zhou D."/>
            <person name="Zhang D."/>
            <person name="Ding G."/>
            <person name="Shi L."/>
            <person name="Hou Q."/>
            <person name="Ye Y."/>
            <person name="Xu Y."/>
            <person name="Zhou H."/>
            <person name="Xiong C."/>
            <person name="Li S."/>
            <person name="Yu J."/>
            <person name="Hong S."/>
            <person name="Yu X."/>
            <person name="Zou P."/>
            <person name="Chen C."/>
            <person name="Chang X."/>
            <person name="Wang W."/>
            <person name="Lv Y."/>
            <person name="Sun Y."/>
            <person name="Ma L."/>
            <person name="Shen B."/>
            <person name="Zhu C."/>
        </authorList>
    </citation>
    <scope>NUCLEOTIDE SEQUENCE [LARGE SCALE GENOMIC DNA]</scope>
</reference>
<proteinExistence type="predicted"/>
<evidence type="ECO:0000313" key="3">
    <source>
        <dbReference type="Proteomes" id="UP000030765"/>
    </source>
</evidence>
<dbReference type="AlphaFoldDB" id="A0A084VD07"/>
<dbReference type="Proteomes" id="UP000030765">
    <property type="component" value="Unassembled WGS sequence"/>
</dbReference>
<organism evidence="1">
    <name type="scientific">Anopheles sinensis</name>
    <name type="common">Mosquito</name>
    <dbReference type="NCBI Taxonomy" id="74873"/>
    <lineage>
        <taxon>Eukaryota</taxon>
        <taxon>Metazoa</taxon>
        <taxon>Ecdysozoa</taxon>
        <taxon>Arthropoda</taxon>
        <taxon>Hexapoda</taxon>
        <taxon>Insecta</taxon>
        <taxon>Pterygota</taxon>
        <taxon>Neoptera</taxon>
        <taxon>Endopterygota</taxon>
        <taxon>Diptera</taxon>
        <taxon>Nematocera</taxon>
        <taxon>Culicoidea</taxon>
        <taxon>Culicidae</taxon>
        <taxon>Anophelinae</taxon>
        <taxon>Anopheles</taxon>
    </lineage>
</organism>
<dbReference type="VEuPathDB" id="VectorBase:ASIC002793"/>
<reference evidence="2" key="2">
    <citation type="submission" date="2020-05" db="UniProtKB">
        <authorList>
            <consortium name="EnsemblMetazoa"/>
        </authorList>
    </citation>
    <scope>IDENTIFICATION</scope>
</reference>
<evidence type="ECO:0000313" key="2">
    <source>
        <dbReference type="EnsemblMetazoa" id="ASIC002793-PA"/>
    </source>
</evidence>
<dbReference type="EMBL" id="ATLV01011103">
    <property type="status" value="NOT_ANNOTATED_CDS"/>
    <property type="molecule type" value="Genomic_DNA"/>
</dbReference>
<protein>
    <submittedName>
        <fullName evidence="1 2">Uncharacterized protein</fullName>
    </submittedName>
</protein>
<accession>A0A084VD07</accession>
<sequence>MATMAEQQGAAAEALKILTALEGIIVEVAAGLNKDTKPQLAVVKAEILASLWRDGIAALMRVEAI</sequence>
<dbReference type="EMBL" id="KE524641">
    <property type="protein sequence ID" value="KFB35851.1"/>
    <property type="molecule type" value="Genomic_DNA"/>
</dbReference>
<evidence type="ECO:0000313" key="1">
    <source>
        <dbReference type="EMBL" id="KFB35851.1"/>
    </source>
</evidence>